<evidence type="ECO:0000256" key="1">
    <source>
        <dbReference type="SAM" id="MobiDB-lite"/>
    </source>
</evidence>
<reference evidence="2 3" key="1">
    <citation type="journal article" date="2014" name="Genome Biol. Evol.">
        <title>The secreted proteins of Achlya hypogyna and Thraustotheca clavata identify the ancestral oomycete secretome and reveal gene acquisitions by horizontal gene transfer.</title>
        <authorList>
            <person name="Misner I."/>
            <person name="Blouin N."/>
            <person name="Leonard G."/>
            <person name="Richards T.A."/>
            <person name="Lane C.E."/>
        </authorList>
    </citation>
    <scope>NUCLEOTIDE SEQUENCE [LARGE SCALE GENOMIC DNA]</scope>
    <source>
        <strain evidence="2 3">ATCC 34112</strain>
    </source>
</reference>
<protein>
    <submittedName>
        <fullName evidence="2">Uncharacterized protein</fullName>
    </submittedName>
</protein>
<gene>
    <name evidence="2" type="ORF">THRCLA_05333</name>
</gene>
<dbReference type="Proteomes" id="UP000243217">
    <property type="component" value="Unassembled WGS sequence"/>
</dbReference>
<dbReference type="PANTHER" id="PTHR36749">
    <property type="entry name" value="F7O18.3 PROTEIN"/>
    <property type="match status" value="1"/>
</dbReference>
<dbReference type="AlphaFoldDB" id="A0A1V9ZWC9"/>
<keyword evidence="3" id="KW-1185">Reference proteome</keyword>
<accession>A0A1V9ZWC9</accession>
<proteinExistence type="predicted"/>
<name>A0A1V9ZWC9_9STRA</name>
<dbReference type="EMBL" id="JNBS01001163">
    <property type="protein sequence ID" value="OQS02279.1"/>
    <property type="molecule type" value="Genomic_DNA"/>
</dbReference>
<feature type="compositionally biased region" description="Basic and acidic residues" evidence="1">
    <location>
        <begin position="18"/>
        <end position="35"/>
    </location>
</feature>
<dbReference type="OrthoDB" id="64928at2759"/>
<comment type="caution">
    <text evidence="2">The sequence shown here is derived from an EMBL/GenBank/DDBJ whole genome shotgun (WGS) entry which is preliminary data.</text>
</comment>
<evidence type="ECO:0000313" key="3">
    <source>
        <dbReference type="Proteomes" id="UP000243217"/>
    </source>
</evidence>
<feature type="non-terminal residue" evidence="2">
    <location>
        <position position="276"/>
    </location>
</feature>
<dbReference type="PANTHER" id="PTHR36749:SF1">
    <property type="entry name" value="F7O18.3 PROTEIN"/>
    <property type="match status" value="1"/>
</dbReference>
<organism evidence="2 3">
    <name type="scientific">Thraustotheca clavata</name>
    <dbReference type="NCBI Taxonomy" id="74557"/>
    <lineage>
        <taxon>Eukaryota</taxon>
        <taxon>Sar</taxon>
        <taxon>Stramenopiles</taxon>
        <taxon>Oomycota</taxon>
        <taxon>Saprolegniomycetes</taxon>
        <taxon>Saprolegniales</taxon>
        <taxon>Achlyaceae</taxon>
        <taxon>Thraustotheca</taxon>
    </lineage>
</organism>
<sequence length="276" mass="31668">MNSDPYADLPTATQPIKRPRDDKNEEKQPPSKRLESVASQPKPKEKQPLTVAQTITKLQSYMLVDKKFAKAAELFGKLLVEQCTAKPLDEDIMTALLETLNQVAQAKATRTMNFEMRNAYSRLFRLVNEHRDALLESPEYESDTIENWMLDIVVHNDLYTDDTYQFAKAAKAIGAHLDRREEAVANANEKDIQDIDNVLFPCIRTLISRHTTSWAKTSVEIIISRLTSKREEFSEVLRDEIDQWTQLVHQRKHAPIDKISAAAELRKNIVAYNDTQ</sequence>
<evidence type="ECO:0000313" key="2">
    <source>
        <dbReference type="EMBL" id="OQS02279.1"/>
    </source>
</evidence>
<feature type="region of interest" description="Disordered" evidence="1">
    <location>
        <begin position="1"/>
        <end position="49"/>
    </location>
</feature>